<evidence type="ECO:0000313" key="1">
    <source>
        <dbReference type="EMBL" id="KAI5674781.1"/>
    </source>
</evidence>
<gene>
    <name evidence="1" type="ORF">M9H77_15145</name>
</gene>
<evidence type="ECO:0000313" key="2">
    <source>
        <dbReference type="Proteomes" id="UP001060085"/>
    </source>
</evidence>
<accession>A0ACC0BQ54</accession>
<comment type="caution">
    <text evidence="1">The sequence shown here is derived from an EMBL/GenBank/DDBJ whole genome shotgun (WGS) entry which is preliminary data.</text>
</comment>
<proteinExistence type="predicted"/>
<keyword evidence="2" id="KW-1185">Reference proteome</keyword>
<name>A0ACC0BQ54_CATRO</name>
<organism evidence="1 2">
    <name type="scientific">Catharanthus roseus</name>
    <name type="common">Madagascar periwinkle</name>
    <name type="synonym">Vinca rosea</name>
    <dbReference type="NCBI Taxonomy" id="4058"/>
    <lineage>
        <taxon>Eukaryota</taxon>
        <taxon>Viridiplantae</taxon>
        <taxon>Streptophyta</taxon>
        <taxon>Embryophyta</taxon>
        <taxon>Tracheophyta</taxon>
        <taxon>Spermatophyta</taxon>
        <taxon>Magnoliopsida</taxon>
        <taxon>eudicotyledons</taxon>
        <taxon>Gunneridae</taxon>
        <taxon>Pentapetalae</taxon>
        <taxon>asterids</taxon>
        <taxon>lamiids</taxon>
        <taxon>Gentianales</taxon>
        <taxon>Apocynaceae</taxon>
        <taxon>Rauvolfioideae</taxon>
        <taxon>Vinceae</taxon>
        <taxon>Catharanthinae</taxon>
        <taxon>Catharanthus</taxon>
    </lineage>
</organism>
<protein>
    <submittedName>
        <fullName evidence="1">Uncharacterized protein</fullName>
    </submittedName>
</protein>
<sequence>MERDHQTGISVQTPPTPMKFLDNSYNNQESSSSSSNMRILNSLDDYHQEIAVPRRPVLNEMDFFGNIKKETPAASAAAASCTTAFDHHAHHQLLVNTGLNLHTKGIDDEKSAPDHAPPESNKPIKKEFAVLKSEIERMNTENQRLRAIFEQVKEKYRALQMHVYQVLNHQQNPAAAAADADDHHHHEEEIIRKQRLLMIPKEFMGLGQLDIGINDHHRPSKSNNNSDNNSGGGDQNRENNNKKNNNNNSVEDGGGDQEWSPNKTPRLLSNDIEQANEATMRKARVSVRARSEAPMISDGCQWRKYGQKMAKGNPCPRAYYRCTMGVGCPVRKQVQRCAEDRSILITTYEGHHNHPLPPAAMTMASTTSSAASMLLSGSMPSSDAHQIMNPNPNPNNILTRTLLSCSPNLAATISASAPFPTITLDLTNTNSSNILGQKLLSRPNIPFLPQISNQSQFSGLQSSQEIMMNAATAALTSDPSFTAALVAAITSIMGNTTQSSPIISFLISKDEIPRHRAPSRLPDAQIEDTNHGDSTVLQTGAQNQLSYVHTGSNYIILGPKKGESLALRAPTRLLDAQVEDVNHGDSAVLQTGGQNLVHTRGAPIGRGSSATVFLARGASAAGELLAVKSADLSCSSLLQKEQELISQLSSPYIVDYLGYDITWENGKPIYNLLMEYMPNGTLSDLIKKQNGGSLSESMIQFYSHQILQGLNYLHSNGIVHCDIKGQNILIGKQDCVKIADLGCARQIAVDQIPFNNKFKPATISGTPIFMAPEVARGEEQGFPADIWALGCTIIEMATGANPWPEFQDPVSALYRIGYSGDVPEIPKWFSSNAKEFLKICFRRDPKERWTAKKLLDHPFFQEIGTKIVRNSPTSILDQGFFWDSIEISQESSQIVSSFSSSPIDRIKKLIGSEVSNLPNWTEEEDEEDWVTVRGIVQDEIPQVLEKNQDYEVSISEESSIESSITIEDFQFNSLLDDEIDNIENLAVRNDHMMRNLSPSGPHQTTRRPGKGCREVVLCAHQVLASSLQDR</sequence>
<reference evidence="2" key="1">
    <citation type="journal article" date="2023" name="Nat. Plants">
        <title>Single-cell RNA sequencing provides a high-resolution roadmap for understanding the multicellular compartmentation of specialized metabolism.</title>
        <authorList>
            <person name="Sun S."/>
            <person name="Shen X."/>
            <person name="Li Y."/>
            <person name="Li Y."/>
            <person name="Wang S."/>
            <person name="Li R."/>
            <person name="Zhang H."/>
            <person name="Shen G."/>
            <person name="Guo B."/>
            <person name="Wei J."/>
            <person name="Xu J."/>
            <person name="St-Pierre B."/>
            <person name="Chen S."/>
            <person name="Sun C."/>
        </authorList>
    </citation>
    <scope>NUCLEOTIDE SEQUENCE [LARGE SCALE GENOMIC DNA]</scope>
</reference>
<dbReference type="EMBL" id="CM044703">
    <property type="protein sequence ID" value="KAI5674781.1"/>
    <property type="molecule type" value="Genomic_DNA"/>
</dbReference>
<dbReference type="Proteomes" id="UP001060085">
    <property type="component" value="Linkage Group LG03"/>
</dbReference>